<dbReference type="SMART" id="SM01235">
    <property type="entry name" value="Haem_bd"/>
    <property type="match status" value="1"/>
</dbReference>
<proteinExistence type="predicted"/>
<name>A0A317EPT4_9SPHI</name>
<dbReference type="Proteomes" id="UP000245379">
    <property type="component" value="Unassembled WGS sequence"/>
</dbReference>
<reference evidence="2 3" key="1">
    <citation type="submission" date="2018-05" db="EMBL/GenBank/DDBJ databases">
        <title>Pedobacter paludis sp. nov., isolated from wetland soil.</title>
        <authorList>
            <person name="Zhang Y."/>
            <person name="Wang G."/>
        </authorList>
    </citation>
    <scope>NUCLEOTIDE SEQUENCE [LARGE SCALE GENOMIC DNA]</scope>
    <source>
        <strain evidence="2 3">KCTC22721</strain>
    </source>
</reference>
<comment type="caution">
    <text evidence="2">The sequence shown here is derived from an EMBL/GenBank/DDBJ whole genome shotgun (WGS) entry which is preliminary data.</text>
</comment>
<dbReference type="AlphaFoldDB" id="A0A317EPT4"/>
<evidence type="ECO:0000313" key="3">
    <source>
        <dbReference type="Proteomes" id="UP000245379"/>
    </source>
</evidence>
<feature type="domain" description="Haem-binding" evidence="1">
    <location>
        <begin position="12"/>
        <end position="147"/>
    </location>
</feature>
<evidence type="ECO:0000259" key="1">
    <source>
        <dbReference type="SMART" id="SM01235"/>
    </source>
</evidence>
<organism evidence="2 3">
    <name type="scientific">Pedobacter yonginense</name>
    <dbReference type="NCBI Taxonomy" id="651869"/>
    <lineage>
        <taxon>Bacteria</taxon>
        <taxon>Pseudomonadati</taxon>
        <taxon>Bacteroidota</taxon>
        <taxon>Sphingobacteriia</taxon>
        <taxon>Sphingobacteriales</taxon>
        <taxon>Sphingobacteriaceae</taxon>
        <taxon>Pedobacter</taxon>
    </lineage>
</organism>
<sequence>MTGKRKVFFGIAAVFLLLQFLQPTRNNGGDPRHIKFLHTFPVPENVGKILSNSCFDCHSNYTKYPWYTMIQPFGRWMGSHIAEGKSELNFDEFDSYSNRRKMSKLKSISSSIEDRSMPLPSYTMIHQSTKLSAKEQKIITDWASAVLDSLEKKDNR</sequence>
<protein>
    <submittedName>
        <fullName evidence="2">Cytochrome C</fullName>
    </submittedName>
</protein>
<dbReference type="EMBL" id="QGNZ01000001">
    <property type="protein sequence ID" value="PWS28482.1"/>
    <property type="molecule type" value="Genomic_DNA"/>
</dbReference>
<dbReference type="OrthoDB" id="196738at2"/>
<gene>
    <name evidence="2" type="ORF">DHW03_01075</name>
</gene>
<dbReference type="InterPro" id="IPR025992">
    <property type="entry name" value="Haem-bd"/>
</dbReference>
<evidence type="ECO:0000313" key="2">
    <source>
        <dbReference type="EMBL" id="PWS28482.1"/>
    </source>
</evidence>
<keyword evidence="3" id="KW-1185">Reference proteome</keyword>
<accession>A0A317EPT4</accession>
<dbReference type="RefSeq" id="WP_109923914.1">
    <property type="nucleotide sequence ID" value="NZ_QGNZ01000001.1"/>
</dbReference>
<dbReference type="Pfam" id="PF14376">
    <property type="entry name" value="Haem_bd"/>
    <property type="match status" value="1"/>
</dbReference>